<evidence type="ECO:0000313" key="13">
    <source>
        <dbReference type="EMBL" id="CAB4926519.1"/>
    </source>
</evidence>
<evidence type="ECO:0000256" key="5">
    <source>
        <dbReference type="ARBA" id="ARBA00023965"/>
    </source>
</evidence>
<dbReference type="Pfam" id="PF02922">
    <property type="entry name" value="CBM_48"/>
    <property type="match status" value="1"/>
</dbReference>
<dbReference type="InterPro" id="IPR013783">
    <property type="entry name" value="Ig-like_fold"/>
</dbReference>
<evidence type="ECO:0000259" key="9">
    <source>
        <dbReference type="SMART" id="SM00642"/>
    </source>
</evidence>
<evidence type="ECO:0000256" key="3">
    <source>
        <dbReference type="ARBA" id="ARBA00022801"/>
    </source>
</evidence>
<dbReference type="Gene3D" id="2.60.40.1110">
    <property type="match status" value="1"/>
</dbReference>
<dbReference type="GO" id="GO:0005975">
    <property type="term" value="P:carbohydrate metabolic process"/>
    <property type="evidence" value="ECO:0007669"/>
    <property type="project" value="InterPro"/>
</dbReference>
<dbReference type="Pfam" id="PF03714">
    <property type="entry name" value="PUD"/>
    <property type="match status" value="1"/>
</dbReference>
<dbReference type="InterPro" id="IPR006047">
    <property type="entry name" value="GH13_cat_dom"/>
</dbReference>
<dbReference type="NCBIfam" id="TIGR02104">
    <property type="entry name" value="pulA_typeI"/>
    <property type="match status" value="1"/>
</dbReference>
<dbReference type="EMBL" id="CAFBQL010000007">
    <property type="protein sequence ID" value="CAB5060870.1"/>
    <property type="molecule type" value="Genomic_DNA"/>
</dbReference>
<dbReference type="Pfam" id="PF00128">
    <property type="entry name" value="Alpha-amylase"/>
    <property type="match status" value="1"/>
</dbReference>
<dbReference type="GO" id="GO:0030246">
    <property type="term" value="F:carbohydrate binding"/>
    <property type="evidence" value="ECO:0007669"/>
    <property type="project" value="InterPro"/>
</dbReference>
<evidence type="ECO:0000256" key="1">
    <source>
        <dbReference type="ARBA" id="ARBA00008061"/>
    </source>
</evidence>
<evidence type="ECO:0000313" key="11">
    <source>
        <dbReference type="EMBL" id="CAB4754772.1"/>
    </source>
</evidence>
<evidence type="ECO:0000256" key="6">
    <source>
        <dbReference type="ARBA" id="ARBA00024062"/>
    </source>
</evidence>
<name>A0A6J7DUL4_9ZZZZ</name>
<keyword evidence="3" id="KW-0378">Hydrolase</keyword>
<dbReference type="SMART" id="SM00642">
    <property type="entry name" value="Aamy"/>
    <property type="match status" value="1"/>
</dbReference>
<protein>
    <recommendedName>
        <fullName evidence="6">pullulanase</fullName>
        <ecNumber evidence="6">3.2.1.41</ecNumber>
    </recommendedName>
    <alternativeName>
        <fullName evidence="7">Alpha-dextrin endo-1,6-alpha-glucosidase</fullName>
    </alternativeName>
    <alternativeName>
        <fullName evidence="8">Pullulan 6-glucanohydrolase</fullName>
    </alternativeName>
</protein>
<dbReference type="SUPFAM" id="SSF51445">
    <property type="entry name" value="(Trans)glycosidases"/>
    <property type="match status" value="1"/>
</dbReference>
<evidence type="ECO:0000256" key="2">
    <source>
        <dbReference type="ARBA" id="ARBA00022729"/>
    </source>
</evidence>
<dbReference type="EMBL" id="CAEZWT010000014">
    <property type="protein sequence ID" value="CAB4663121.1"/>
    <property type="molecule type" value="Genomic_DNA"/>
</dbReference>
<dbReference type="Gene3D" id="3.20.20.80">
    <property type="entry name" value="Glycosidases"/>
    <property type="match status" value="1"/>
</dbReference>
<sequence length="872" mass="93447">MTRAMQPITIATKVAILGIVSALLLAFIPGQAIAAPPATVHLTIHYQRAAGDYDTWNLWLWKNLITGTDGAISPAAGSEFTGNDAFGKVFTADITGMDAFDNIGIIVRKGNWLKKDIEVDRFITQFESSGNTEIWLVQGDPVIYPAQPTSKKEIRSAQVDDFRTITVSLSQKMVLAGTATEGFTLTPALPITAVKALNGGADGATQLALTLGADTTLGADYTLDQSDYGSAKVSAGKIVESSGFNEKFVYTGDDLGNTYSATETAFRVWAPTASAVSLLTYATATTASADAKVTPMTASTKGTWVAKLSGDQNGTIYDYRVTLGSTVNDAVDPYVRATTVNGLHGVVVNLAKTNPVKWVAKKPTFSGKSTDAVIYELHIRDLSIDSSSGVPANHQGKYLALTDVNTALSDKTKTGVAAIKDLGVTHVELQPVFDFASVNETSPSFNWGYDPQNYNVPEGSYSSNPSNPTARITELKTGIQSLHDQGLRVMMDVVYNHVYDAAAFSEEKIVPGYFFRKNEDGSLMSNSGCGNDVASERPMVRKFIVDSVKYWAKEYNVDGFRFDLMGLMDITTMNAIRAAVDKIDKTILIIGEGWNTSGLPEEVRGSQKNIGKLVGIAAFNDEIRDAIKGSVFNGTDTGYATGKAAAKASVETGIIGNVFYSRDYIGTWTTVDPTQSVNYVEAHDNLTLYDKLLGSVPDVSASTIAQLDRLAASIAILAQGVPFMQAGQEFLRSKDGDSNSYQSTDAVNSLKWNLRSTNAATVSYYKGLIALRKAHPVFRFSTTPQVQKNLTFLTTSNNVIAYSLKGSAVKDSWGTVVVAHNPNATAVTLTLPAKGDWKIVVQGSVAGVKAISTLKKANTVSIPPQSTLVLEK</sequence>
<proteinExistence type="inferred from homology"/>
<dbReference type="InterPro" id="IPR011840">
    <property type="entry name" value="PulA_typeI"/>
</dbReference>
<dbReference type="SUPFAM" id="SSF49452">
    <property type="entry name" value="Starch-binding domain-like"/>
    <property type="match status" value="1"/>
</dbReference>
<dbReference type="InterPro" id="IPR017853">
    <property type="entry name" value="GH"/>
</dbReference>
<evidence type="ECO:0000256" key="4">
    <source>
        <dbReference type="ARBA" id="ARBA00023295"/>
    </source>
</evidence>
<evidence type="ECO:0000313" key="14">
    <source>
        <dbReference type="EMBL" id="CAB5060870.1"/>
    </source>
</evidence>
<feature type="domain" description="Glycosyl hydrolase family 13 catalytic" evidence="9">
    <location>
        <begin position="409"/>
        <end position="772"/>
    </location>
</feature>
<dbReference type="InterPro" id="IPR013780">
    <property type="entry name" value="Glyco_hydro_b"/>
</dbReference>
<dbReference type="InterPro" id="IPR014756">
    <property type="entry name" value="Ig_E-set"/>
</dbReference>
<dbReference type="Pfam" id="PF21653">
    <property type="entry name" value="pulA_all-beta"/>
    <property type="match status" value="1"/>
</dbReference>
<reference evidence="12" key="1">
    <citation type="submission" date="2020-05" db="EMBL/GenBank/DDBJ databases">
        <authorList>
            <person name="Chiriac C."/>
            <person name="Salcher M."/>
            <person name="Ghai R."/>
            <person name="Kavagutti S V."/>
        </authorList>
    </citation>
    <scope>NUCLEOTIDE SEQUENCE</scope>
</reference>
<dbReference type="AlphaFoldDB" id="A0A6J7DUL4"/>
<dbReference type="InterPro" id="IPR005323">
    <property type="entry name" value="CBM41_pullulanase"/>
</dbReference>
<organism evidence="12">
    <name type="scientific">freshwater metagenome</name>
    <dbReference type="NCBI Taxonomy" id="449393"/>
    <lineage>
        <taxon>unclassified sequences</taxon>
        <taxon>metagenomes</taxon>
        <taxon>ecological metagenomes</taxon>
    </lineage>
</organism>
<dbReference type="PANTHER" id="PTHR43002">
    <property type="entry name" value="GLYCOGEN DEBRANCHING ENZYME"/>
    <property type="match status" value="1"/>
</dbReference>
<dbReference type="EMBL" id="CAFBLE010000010">
    <property type="protein sequence ID" value="CAB4872565.1"/>
    <property type="molecule type" value="Genomic_DNA"/>
</dbReference>
<evidence type="ECO:0000256" key="8">
    <source>
        <dbReference type="ARBA" id="ARBA00031076"/>
    </source>
</evidence>
<accession>A0A6J7DUL4</accession>
<comment type="similarity">
    <text evidence="1">Belongs to the glycosyl hydrolase 13 family.</text>
</comment>
<dbReference type="CDD" id="cd10315">
    <property type="entry name" value="CBM41_pullulanase"/>
    <property type="match status" value="1"/>
</dbReference>
<gene>
    <name evidence="10" type="ORF">UFOPK2289_00663</name>
    <name evidence="11" type="ORF">UFOPK2822_01050</name>
    <name evidence="12" type="ORF">UFOPK3346_01117</name>
    <name evidence="13" type="ORF">UFOPK3670_01006</name>
    <name evidence="14" type="ORF">UFOPK4308_01052</name>
</gene>
<evidence type="ECO:0000313" key="12">
    <source>
        <dbReference type="EMBL" id="CAB4872565.1"/>
    </source>
</evidence>
<dbReference type="CDD" id="cd11341">
    <property type="entry name" value="AmyAc_Pullulanase_LD-like"/>
    <property type="match status" value="1"/>
</dbReference>
<dbReference type="EMBL" id="CAEZZC010000014">
    <property type="protein sequence ID" value="CAB4754772.1"/>
    <property type="molecule type" value="Genomic_DNA"/>
</dbReference>
<dbReference type="InterPro" id="IPR013784">
    <property type="entry name" value="Carb-bd-like_fold"/>
</dbReference>
<evidence type="ECO:0000256" key="7">
    <source>
        <dbReference type="ARBA" id="ARBA00029618"/>
    </source>
</evidence>
<dbReference type="CDD" id="cd02860">
    <property type="entry name" value="E_set_Pullulanase"/>
    <property type="match status" value="1"/>
</dbReference>
<comment type="catalytic activity">
    <reaction evidence="5">
        <text>Hydrolysis of (1-&gt;6)-alpha-D-glucosidic linkages in pullulan, amylopectin and glycogen, and in the alpha- and beta-limit dextrins of amylopectin and glycogen.</text>
        <dbReference type="EC" id="3.2.1.41"/>
    </reaction>
</comment>
<dbReference type="EMBL" id="CAFBMV010000007">
    <property type="protein sequence ID" value="CAB4926519.1"/>
    <property type="molecule type" value="Genomic_DNA"/>
</dbReference>
<dbReference type="InterPro" id="IPR004193">
    <property type="entry name" value="Glyco_hydro_13_N"/>
</dbReference>
<keyword evidence="4" id="KW-0326">Glycosidase</keyword>
<dbReference type="SUPFAM" id="SSF81296">
    <property type="entry name" value="E set domains"/>
    <property type="match status" value="1"/>
</dbReference>
<dbReference type="GO" id="GO:0051060">
    <property type="term" value="F:pullulanase activity"/>
    <property type="evidence" value="ECO:0007669"/>
    <property type="project" value="UniProtKB-EC"/>
</dbReference>
<dbReference type="Gene3D" id="2.60.40.10">
    <property type="entry name" value="Immunoglobulins"/>
    <property type="match status" value="1"/>
</dbReference>
<dbReference type="Gene3D" id="2.60.40.1180">
    <property type="entry name" value="Golgi alpha-mannosidase II"/>
    <property type="match status" value="1"/>
</dbReference>
<dbReference type="InterPro" id="IPR049117">
    <property type="entry name" value="pulA_all-beta"/>
</dbReference>
<dbReference type="EC" id="3.2.1.41" evidence="6"/>
<evidence type="ECO:0000313" key="10">
    <source>
        <dbReference type="EMBL" id="CAB4663121.1"/>
    </source>
</evidence>
<keyword evidence="2" id="KW-0732">Signal</keyword>